<dbReference type="UniPathway" id="UPA00074">
    <property type="reaction ID" value="UER00133"/>
</dbReference>
<feature type="compositionally biased region" description="Pro residues" evidence="19">
    <location>
        <begin position="28"/>
        <end position="39"/>
    </location>
</feature>
<comment type="pathway">
    <text evidence="4">Purine metabolism; IMP biosynthesis via de novo pathway; 5-formamido-1-(5-phospho-D-ribosyl)imidazole-4-carboxamide from 5-amino-1-(5-phospho-D-ribosyl)imidazole-4-carboxamide (10-formyl THF route): step 1/1.</text>
</comment>
<evidence type="ECO:0000256" key="18">
    <source>
        <dbReference type="ARBA" id="ARBA00053070"/>
    </source>
</evidence>
<dbReference type="FunFam" id="3.40.140.20:FF:000003">
    <property type="entry name" value="Bifunctional purine biosynthesis protein"/>
    <property type="match status" value="1"/>
</dbReference>
<dbReference type="InterPro" id="IPR016193">
    <property type="entry name" value="Cytidine_deaminase-like"/>
</dbReference>
<dbReference type="FunFam" id="3.40.50.1380:FF:000003">
    <property type="entry name" value="Bifunctional purine biosynthesis protein"/>
    <property type="match status" value="1"/>
</dbReference>
<dbReference type="InterPro" id="IPR024050">
    <property type="entry name" value="AICAR_Tfase_insert_dom_sf"/>
</dbReference>
<dbReference type="InterPro" id="IPR002695">
    <property type="entry name" value="PurH-like"/>
</dbReference>
<dbReference type="SMART" id="SM00798">
    <property type="entry name" value="AICARFT_IMPCHas"/>
    <property type="match status" value="1"/>
</dbReference>
<evidence type="ECO:0000313" key="21">
    <source>
        <dbReference type="Ensembl" id="ENSPCEP00000003243.1"/>
    </source>
</evidence>
<dbReference type="PROSITE" id="PS51855">
    <property type="entry name" value="MGS"/>
    <property type="match status" value="1"/>
</dbReference>
<dbReference type="Gene3D" id="3.40.50.1380">
    <property type="entry name" value="Methylglyoxal synthase-like domain"/>
    <property type="match status" value="1"/>
</dbReference>
<dbReference type="GO" id="GO:0003937">
    <property type="term" value="F:IMP cyclohydrolase activity"/>
    <property type="evidence" value="ECO:0007669"/>
    <property type="project" value="UniProtKB-EC"/>
</dbReference>
<dbReference type="InterPro" id="IPR024051">
    <property type="entry name" value="AICAR_Tfase_dup_dom_sf"/>
</dbReference>
<dbReference type="CDD" id="cd01421">
    <property type="entry name" value="IMPCH"/>
    <property type="match status" value="1"/>
</dbReference>
<dbReference type="EC" id="3.5.4.10" evidence="7"/>
<comment type="catalytic activity">
    <reaction evidence="17">
        <text>IMP + H2O = 5-formamido-1-(5-phospho-D-ribosyl)imidazole-4-carboxamide</text>
        <dbReference type="Rhea" id="RHEA:18445"/>
        <dbReference type="ChEBI" id="CHEBI:15377"/>
        <dbReference type="ChEBI" id="CHEBI:58053"/>
        <dbReference type="ChEBI" id="CHEBI:58467"/>
        <dbReference type="EC" id="3.5.4.10"/>
    </reaction>
    <physiologicalReaction direction="right-to-left" evidence="17">
        <dbReference type="Rhea" id="RHEA:18447"/>
    </physiologicalReaction>
</comment>
<evidence type="ECO:0000256" key="13">
    <source>
        <dbReference type="ARBA" id="ARBA00023268"/>
    </source>
</evidence>
<dbReference type="Pfam" id="PF01808">
    <property type="entry name" value="AICARFT_IMPCHas"/>
    <property type="match status" value="1"/>
</dbReference>
<comment type="subcellular location">
    <subcellularLocation>
        <location evidence="2">Cytoplasm</location>
        <location evidence="2">Cytosol</location>
    </subcellularLocation>
</comment>
<evidence type="ECO:0000256" key="17">
    <source>
        <dbReference type="ARBA" id="ARBA00048341"/>
    </source>
</evidence>
<evidence type="ECO:0000256" key="5">
    <source>
        <dbReference type="ARBA" id="ARBA00007667"/>
    </source>
</evidence>
<sequence length="633" mass="68433">MHSDTPPVPVCLQARVAPRGAVSVPGAAQPPPGSGPPPSSMATGQQLALFSVSDKTGLVEFAKCLNSFGLALVASGGTANCLRDAGLNVRDVSDLTGFPEMLGGRVKTLHPAVHAGILARNIPEDEADMSKQEFSLVRVVVCNLYPFVKTVSSPNVTVQEAVENIDIGGVALLRAAAKNHARVTVVCDPADYPSVAEEMKTSSSKDTSLESRRQLALKAFTHTAQYDAAISDYFRKEYSKGVSQLPLRYGMNPHQIPAQLYTLKPKLPLTVLNGSPGFINLCDALNAWQLVKELKQALDIPAAASFKHVSPAGAAVGMLLTVEEAQACMVYDLHATLTPLATAYARARGADRMSSFGDFIALSDICDVPTAKIISREVSDGVVAPGYEEEAFKILSRKKNGGYCILQMDADYEPDENEIRTIFGLHLTQKRNNGIIDRSLFKNIVSKNKNLPESAIQNLIVATIAVKYTQSNSVCYAKNGQVIGMGAGQQSRIHCTRLAGDKANHWWLRHHPKVLSMKFKAGVKRAEISNAIDQYVTGTIGEGEDLEKWKALFEVVPEQLSDAEKKDWIGQLDAVALSSDAFFPFRDNVDRAKRSGVEFIAAPSGSAADQVVIEACNELGITLIHTNLRLFHH</sequence>
<keyword evidence="13" id="KW-0511">Multifunctional enzyme</keyword>
<keyword evidence="9" id="KW-0963">Cytoplasm</keyword>
<evidence type="ECO:0000256" key="3">
    <source>
        <dbReference type="ARBA" id="ARBA00004844"/>
    </source>
</evidence>
<dbReference type="Gene3D" id="1.10.287.440">
    <property type="match status" value="1"/>
</dbReference>
<evidence type="ECO:0000256" key="15">
    <source>
        <dbReference type="ARBA" id="ARBA00046691"/>
    </source>
</evidence>
<evidence type="ECO:0000259" key="20">
    <source>
        <dbReference type="PROSITE" id="PS51855"/>
    </source>
</evidence>
<dbReference type="EC" id="2.1.2.3" evidence="6"/>
<dbReference type="Gene3D" id="3.40.140.20">
    <property type="match status" value="2"/>
</dbReference>
<accession>A0A8C8RBZ0</accession>
<evidence type="ECO:0000256" key="7">
    <source>
        <dbReference type="ARBA" id="ARBA00012712"/>
    </source>
</evidence>
<dbReference type="GO" id="GO:0004643">
    <property type="term" value="F:phosphoribosylaminoimidazolecarboxamide formyltransferase activity"/>
    <property type="evidence" value="ECO:0007669"/>
    <property type="project" value="UniProtKB-EC"/>
</dbReference>
<dbReference type="SUPFAM" id="SSF53927">
    <property type="entry name" value="Cytidine deaminase-like"/>
    <property type="match status" value="1"/>
</dbReference>
<evidence type="ECO:0000256" key="1">
    <source>
        <dbReference type="ARBA" id="ARBA00000945"/>
    </source>
</evidence>
<dbReference type="InterPro" id="IPR011607">
    <property type="entry name" value="MGS-like_dom"/>
</dbReference>
<keyword evidence="22" id="KW-1185">Reference proteome</keyword>
<evidence type="ECO:0000256" key="12">
    <source>
        <dbReference type="ARBA" id="ARBA00022801"/>
    </source>
</evidence>
<dbReference type="PANTHER" id="PTHR11692:SF0">
    <property type="entry name" value="BIFUNCTIONAL PURINE BIOSYNTHESIS PROTEIN ATIC"/>
    <property type="match status" value="1"/>
</dbReference>
<keyword evidence="10" id="KW-0808">Transferase</keyword>
<evidence type="ECO:0000256" key="8">
    <source>
        <dbReference type="ARBA" id="ARBA00017905"/>
    </source>
</evidence>
<dbReference type="FunFam" id="1.10.287.440:FF:000001">
    <property type="entry name" value="Bifunctional purine biosynthesis protein PURH"/>
    <property type="match status" value="1"/>
</dbReference>
<evidence type="ECO:0000256" key="16">
    <source>
        <dbReference type="ARBA" id="ARBA00047515"/>
    </source>
</evidence>
<evidence type="ECO:0000256" key="2">
    <source>
        <dbReference type="ARBA" id="ARBA00004514"/>
    </source>
</evidence>
<comment type="similarity">
    <text evidence="5">Belongs to the PurH family.</text>
</comment>
<comment type="catalytic activity">
    <reaction evidence="1">
        <text>10-formyldihydrofolate + 5-amino-1-(5-phospho-beta-D-ribosyl)imidazole-4-carboxamide = 5-formamido-1-(5-phospho-D-ribosyl)imidazole-4-carboxamide + 7,8-dihydrofolate</text>
        <dbReference type="Rhea" id="RHEA:59144"/>
        <dbReference type="ChEBI" id="CHEBI:57451"/>
        <dbReference type="ChEBI" id="CHEBI:57452"/>
        <dbReference type="ChEBI" id="CHEBI:58467"/>
        <dbReference type="ChEBI" id="CHEBI:58475"/>
    </reaction>
    <physiologicalReaction direction="left-to-right" evidence="1">
        <dbReference type="Rhea" id="RHEA:59145"/>
    </physiologicalReaction>
</comment>
<comment type="function">
    <text evidence="18">Bifunctional enzyme that catalyzes the last two steps of purine biosynthesis. Acts as a transformylase that incorporates a formyl group to the AMP analog AICAR (5-amino-1-(5-phospho-beta-D-ribosyl)imidazole-4-carboxamide) to produce the intermediate formyl-AICAR (FAICAR). Can use both 10-formyldihydrofolate and 10-formyltetrahydrofolate as the formyl donor in this reaction. Also catalyzes the cyclization of FAICAR to inosine monophosphate (IMP). Promotes insulin receptor/INSR autophosphorylation and is involved in INSR internalization.</text>
</comment>
<evidence type="ECO:0000256" key="19">
    <source>
        <dbReference type="SAM" id="MobiDB-lite"/>
    </source>
</evidence>
<feature type="region of interest" description="Disordered" evidence="19">
    <location>
        <begin position="22"/>
        <end position="43"/>
    </location>
</feature>
<dbReference type="AlphaFoldDB" id="A0A8C8RBZ0"/>
<evidence type="ECO:0000256" key="4">
    <source>
        <dbReference type="ARBA" id="ARBA00004954"/>
    </source>
</evidence>
<dbReference type="SMART" id="SM00851">
    <property type="entry name" value="MGS"/>
    <property type="match status" value="1"/>
</dbReference>
<dbReference type="GO" id="GO:0005829">
    <property type="term" value="C:cytosol"/>
    <property type="evidence" value="ECO:0007669"/>
    <property type="project" value="UniProtKB-SubCell"/>
</dbReference>
<dbReference type="HAMAP" id="MF_00139">
    <property type="entry name" value="PurH"/>
    <property type="match status" value="1"/>
</dbReference>
<dbReference type="SUPFAM" id="SSF52335">
    <property type="entry name" value="Methylglyoxal synthase-like"/>
    <property type="match status" value="1"/>
</dbReference>
<dbReference type="Pfam" id="PF02142">
    <property type="entry name" value="MGS"/>
    <property type="match status" value="1"/>
</dbReference>
<evidence type="ECO:0000256" key="11">
    <source>
        <dbReference type="ARBA" id="ARBA00022755"/>
    </source>
</evidence>
<dbReference type="InterPro" id="IPR036914">
    <property type="entry name" value="MGS-like_dom_sf"/>
</dbReference>
<comment type="pathway">
    <text evidence="3">Purine metabolism; IMP biosynthesis via de novo pathway; IMP from 5-formamido-1-(5-phospho-D-ribosyl)imidazole-4-carboxamide: step 1/1.</text>
</comment>
<feature type="domain" description="MGS-like" evidence="20">
    <location>
        <begin position="39"/>
        <end position="187"/>
    </location>
</feature>
<keyword evidence="11" id="KW-0658">Purine biosynthesis</keyword>
<dbReference type="Ensembl" id="ENSPCET00000003353.1">
    <property type="protein sequence ID" value="ENSPCEP00000003243.1"/>
    <property type="gene ID" value="ENSPCEG00000002617.1"/>
</dbReference>
<reference evidence="21" key="1">
    <citation type="submission" date="2025-08" db="UniProtKB">
        <authorList>
            <consortium name="Ensembl"/>
        </authorList>
    </citation>
    <scope>IDENTIFICATION</scope>
</reference>
<comment type="catalytic activity">
    <reaction evidence="16">
        <text>(6R)-10-formyltetrahydrofolate + 5-amino-1-(5-phospho-beta-D-ribosyl)imidazole-4-carboxamide = 5-formamido-1-(5-phospho-D-ribosyl)imidazole-4-carboxamide + (6S)-5,6,7,8-tetrahydrofolate</text>
        <dbReference type="Rhea" id="RHEA:22192"/>
        <dbReference type="ChEBI" id="CHEBI:57453"/>
        <dbReference type="ChEBI" id="CHEBI:58467"/>
        <dbReference type="ChEBI" id="CHEBI:58475"/>
        <dbReference type="ChEBI" id="CHEBI:195366"/>
        <dbReference type="EC" id="2.1.2.3"/>
    </reaction>
    <physiologicalReaction direction="left-to-right" evidence="16">
        <dbReference type="Rhea" id="RHEA:22193"/>
    </physiologicalReaction>
</comment>
<evidence type="ECO:0000256" key="6">
    <source>
        <dbReference type="ARBA" id="ARBA00012253"/>
    </source>
</evidence>
<dbReference type="PANTHER" id="PTHR11692">
    <property type="entry name" value="BIFUNCTIONAL PURINE BIOSYNTHESIS PROTEIN PURH"/>
    <property type="match status" value="1"/>
</dbReference>
<evidence type="ECO:0000256" key="14">
    <source>
        <dbReference type="ARBA" id="ARBA00032307"/>
    </source>
</evidence>
<proteinExistence type="inferred from homology"/>
<evidence type="ECO:0000313" key="22">
    <source>
        <dbReference type="Proteomes" id="UP000694393"/>
    </source>
</evidence>
<dbReference type="Proteomes" id="UP000694393">
    <property type="component" value="Unplaced"/>
</dbReference>
<organism evidence="21 22">
    <name type="scientific">Pelusios castaneus</name>
    <name type="common">West African mud turtle</name>
    <dbReference type="NCBI Taxonomy" id="367368"/>
    <lineage>
        <taxon>Eukaryota</taxon>
        <taxon>Metazoa</taxon>
        <taxon>Chordata</taxon>
        <taxon>Craniata</taxon>
        <taxon>Vertebrata</taxon>
        <taxon>Euteleostomi</taxon>
        <taxon>Archelosauria</taxon>
        <taxon>Testudinata</taxon>
        <taxon>Testudines</taxon>
        <taxon>Pleurodira</taxon>
        <taxon>Pelomedusidae</taxon>
        <taxon>Pelusios</taxon>
    </lineage>
</organism>
<comment type="subunit">
    <text evidence="15">Homodimer. Associates with internalized INSR complexes on Golgi/endosomal membranes. Interacts with INSR; ATIC together with PRKAA2/AMPK2 and HACD3/PTPLAD1 is proposed to be part of a signaling network regulating INSR autophosphorylation and endocytosis.</text>
</comment>
<evidence type="ECO:0000256" key="9">
    <source>
        <dbReference type="ARBA" id="ARBA00022490"/>
    </source>
</evidence>
<dbReference type="NCBIfam" id="NF005492">
    <property type="entry name" value="PRK07106.1"/>
    <property type="match status" value="1"/>
</dbReference>
<evidence type="ECO:0000256" key="10">
    <source>
        <dbReference type="ARBA" id="ARBA00022679"/>
    </source>
</evidence>
<keyword evidence="12" id="KW-0378">Hydrolase</keyword>
<protein>
    <recommendedName>
        <fullName evidence="8">Bifunctional purine biosynthesis protein ATIC</fullName>
        <ecNumber evidence="6">2.1.2.3</ecNumber>
        <ecNumber evidence="7">3.5.4.10</ecNumber>
    </recommendedName>
    <alternativeName>
        <fullName evidence="14">AICAR transformylase/inosine monophosphate cyclohydrolase</fullName>
    </alternativeName>
</protein>
<name>A0A8C8RBZ0_9SAUR</name>
<reference evidence="21" key="2">
    <citation type="submission" date="2025-09" db="UniProtKB">
        <authorList>
            <consortium name="Ensembl"/>
        </authorList>
    </citation>
    <scope>IDENTIFICATION</scope>
</reference>
<dbReference type="NCBIfam" id="TIGR00355">
    <property type="entry name" value="purH"/>
    <property type="match status" value="1"/>
</dbReference>
<dbReference type="GO" id="GO:0006189">
    <property type="term" value="P:'de novo' IMP biosynthetic process"/>
    <property type="evidence" value="ECO:0007669"/>
    <property type="project" value="UniProtKB-UniPathway"/>
</dbReference>